<dbReference type="Pfam" id="PF05193">
    <property type="entry name" value="Peptidase_M16_C"/>
    <property type="match status" value="1"/>
</dbReference>
<comment type="caution">
    <text evidence="2">The sequence shown here is derived from an EMBL/GenBank/DDBJ whole genome shotgun (WGS) entry which is preliminary data.</text>
</comment>
<evidence type="ECO:0000313" key="2">
    <source>
        <dbReference type="EMBL" id="MFD1466148.1"/>
    </source>
</evidence>
<keyword evidence="3" id="KW-1185">Reference proteome</keyword>
<dbReference type="Gene3D" id="3.30.830.10">
    <property type="entry name" value="Metalloenzyme, LuxS/M16 peptidase-like"/>
    <property type="match status" value="2"/>
</dbReference>
<dbReference type="RefSeq" id="WP_125577211.1">
    <property type="nucleotide sequence ID" value="NZ_JBHTOF010000097.1"/>
</dbReference>
<feature type="domain" description="Peptidase M16 C-terminal" evidence="1">
    <location>
        <begin position="207"/>
        <end position="348"/>
    </location>
</feature>
<proteinExistence type="predicted"/>
<evidence type="ECO:0000313" key="3">
    <source>
        <dbReference type="Proteomes" id="UP001597244"/>
    </source>
</evidence>
<organism evidence="2 3">
    <name type="scientific">Lapidilactobacillus mulanensis</name>
    <dbReference type="NCBI Taxonomy" id="2485999"/>
    <lineage>
        <taxon>Bacteria</taxon>
        <taxon>Bacillati</taxon>
        <taxon>Bacillota</taxon>
        <taxon>Bacilli</taxon>
        <taxon>Lactobacillales</taxon>
        <taxon>Lactobacillaceae</taxon>
        <taxon>Lapidilactobacillus</taxon>
    </lineage>
</organism>
<protein>
    <submittedName>
        <fullName evidence="2">M16 family metallopeptidase</fullName>
    </submittedName>
</protein>
<accession>A0ABW4DR10</accession>
<gene>
    <name evidence="2" type="ORF">ACFQ4L_08755</name>
</gene>
<dbReference type="InterPro" id="IPR007863">
    <property type="entry name" value="Peptidase_M16_C"/>
</dbReference>
<dbReference type="InterPro" id="IPR011249">
    <property type="entry name" value="Metalloenz_LuxS/M16"/>
</dbReference>
<reference evidence="3" key="1">
    <citation type="journal article" date="2019" name="Int. J. Syst. Evol. Microbiol.">
        <title>The Global Catalogue of Microorganisms (GCM) 10K type strain sequencing project: providing services to taxonomists for standard genome sequencing and annotation.</title>
        <authorList>
            <consortium name="The Broad Institute Genomics Platform"/>
            <consortium name="The Broad Institute Genome Sequencing Center for Infectious Disease"/>
            <person name="Wu L."/>
            <person name="Ma J."/>
        </authorList>
    </citation>
    <scope>NUCLEOTIDE SEQUENCE [LARGE SCALE GENOMIC DNA]</scope>
    <source>
        <strain evidence="3">CCM 8951</strain>
    </source>
</reference>
<sequence length="416" mass="47091">MKTTITTGVEATISRASKFRTNMLTCHFVGPIDAASNTEMTLLTWMLAHGCQKYPQSDELSLVLAQLYGANLQVYHQNYGRWRDLVVEISFVDPQTDGKIGERCLDLIKQIIFEPLIGAAHFGIQTYQSEYQALKTELLDLQTDHDFQTYALTKDAFFDETELKTPRIGNLAELAVINYDRLVELYQRILQHWQIELVDYGQNLPADAQLSDWSFAPRQVQLPEPQLTNFGVTQTQTVTQEVVGEQTHLSLAYSLPDLASQQARDVLRLWVAILGGDEQSLLFRQVREQSGLAYDIGANYDSFLGWLVIEAGVDRQQTQAAQADIALVLQTATEKIDPELLALEKENLINEQLQALDQPRTRSMELFADALFPERQRDQADFARAIRAITAEQVMQIAGQCHLKVVTELLNQEDKK</sequence>
<dbReference type="SUPFAM" id="SSF63411">
    <property type="entry name" value="LuxS/MPP-like metallohydrolase"/>
    <property type="match status" value="2"/>
</dbReference>
<dbReference type="Proteomes" id="UP001597244">
    <property type="component" value="Unassembled WGS sequence"/>
</dbReference>
<name>A0ABW4DR10_9LACO</name>
<evidence type="ECO:0000259" key="1">
    <source>
        <dbReference type="Pfam" id="PF05193"/>
    </source>
</evidence>
<dbReference type="EMBL" id="JBHTOF010000097">
    <property type="protein sequence ID" value="MFD1466148.1"/>
    <property type="molecule type" value="Genomic_DNA"/>
</dbReference>